<dbReference type="InterPro" id="IPR050525">
    <property type="entry name" value="ECM_Assembly_Org"/>
</dbReference>
<dbReference type="EMBL" id="KQ420769">
    <property type="protein sequence ID" value="KOF79435.1"/>
    <property type="molecule type" value="Genomic_DNA"/>
</dbReference>
<evidence type="ECO:0000313" key="4">
    <source>
        <dbReference type="EMBL" id="KOF79435.1"/>
    </source>
</evidence>
<reference evidence="4" key="1">
    <citation type="submission" date="2015-07" db="EMBL/GenBank/DDBJ databases">
        <title>MeaNS - Measles Nucleotide Surveillance Program.</title>
        <authorList>
            <person name="Tran T."/>
            <person name="Druce J."/>
        </authorList>
    </citation>
    <scope>NUCLEOTIDE SEQUENCE</scope>
    <source>
        <strain evidence="4">UCB-OBI-ISO-001</strain>
        <tissue evidence="4">Gonad</tissue>
    </source>
</reference>
<dbReference type="AlphaFoldDB" id="A0A0L8GS37"/>
<dbReference type="KEGG" id="obi:106875254"/>
<dbReference type="PROSITE" id="PS50234">
    <property type="entry name" value="VWFA"/>
    <property type="match status" value="2"/>
</dbReference>
<feature type="signal peptide" evidence="2">
    <location>
        <begin position="1"/>
        <end position="23"/>
    </location>
</feature>
<dbReference type="PANTHER" id="PTHR24020">
    <property type="entry name" value="COLLAGEN ALPHA"/>
    <property type="match status" value="1"/>
</dbReference>
<dbReference type="SMART" id="SM00327">
    <property type="entry name" value="VWA"/>
    <property type="match status" value="2"/>
</dbReference>
<dbReference type="InterPro" id="IPR002035">
    <property type="entry name" value="VWF_A"/>
</dbReference>
<feature type="region of interest" description="Disordered" evidence="1">
    <location>
        <begin position="230"/>
        <end position="309"/>
    </location>
</feature>
<accession>A0A0L8GS37</accession>
<dbReference type="OrthoDB" id="6022609at2759"/>
<sequence>MKSQYIKTVIFWGLFSILKQAASVPNTRTCRGQDVDIVFVLDSSASIWPPYFQKQLGFVKYLTDNFDIGLGNNQIRVGVLSFSSWPSINVYLKESTDRESIQRKIEAIKHQRGDMTNTDAALNMLADTMFKPEYGGRKNAEHLAILLTDGVSYNPKATQAAAKRCHDANIKIIAIGIGDKINSEELRGIASEPKSRNFLFSADFTVLDHIESDVIQRTCQEVITTASTTTTSSLASTTTASTTTASTTPSTTASTTPSTTTASTTTASTTASTTPSTTTASTTASTTPSTTTASTTASTTPSTTTASTTTSTTATTKISLFTTSSALETTRSQIQSEQKECKNKVADIWFLLDSSSSITANNFGKQKNIIENMVGMLDIHASKTRVAISTFNHEYQSIVMFGDTNDKQEIIKRIEAIEYVGGGTKTGNALEKVRTELFSSGTWRPKADHILIVFTDGRSSDYKQTKTEAELLKKLNIKIFAVGIGKSVDQIELEDIASRPFNTFVHNFESFDVLLNEYGILTRIACNASTELLPADEDACQRTIPTDVMFMVGNHQFGSHRTQIIFEGIKAAMKKVNTGKKFQFGTVFEDCLPNQDVRIGITGEKEIIKKTTNFLHGDFTSLFRKLNFNNFLPKRNIFMRHFGMVFIDRTVNLNSPKITHEIQRILNDVILLFYVVIGDGVNMSKIPGISPKMIIKIPSYEALVTTFPVLLSDTICKSAENSGGRPDIS</sequence>
<dbReference type="PRINTS" id="PR00453">
    <property type="entry name" value="VWFADOMAIN"/>
</dbReference>
<proteinExistence type="predicted"/>
<dbReference type="SUPFAM" id="SSF53300">
    <property type="entry name" value="vWA-like"/>
    <property type="match status" value="2"/>
</dbReference>
<gene>
    <name evidence="4" type="ORF">OCBIM_22029526mg</name>
</gene>
<evidence type="ECO:0000256" key="1">
    <source>
        <dbReference type="SAM" id="MobiDB-lite"/>
    </source>
</evidence>
<dbReference type="Pfam" id="PF00092">
    <property type="entry name" value="VWA"/>
    <property type="match status" value="2"/>
</dbReference>
<protein>
    <recommendedName>
        <fullName evidence="3">VWFA domain-containing protein</fullName>
    </recommendedName>
</protein>
<dbReference type="OMA" id="ASIWPPY"/>
<dbReference type="CDD" id="cd01450">
    <property type="entry name" value="vWFA_subfamily_ECM"/>
    <property type="match status" value="2"/>
</dbReference>
<evidence type="ECO:0000259" key="3">
    <source>
        <dbReference type="PROSITE" id="PS50234"/>
    </source>
</evidence>
<dbReference type="Gene3D" id="3.40.50.410">
    <property type="entry name" value="von Willebrand factor, type A domain"/>
    <property type="match status" value="2"/>
</dbReference>
<feature type="domain" description="VWFA" evidence="3">
    <location>
        <begin position="36"/>
        <end position="214"/>
    </location>
</feature>
<feature type="chain" id="PRO_5005583214" description="VWFA domain-containing protein" evidence="2">
    <location>
        <begin position="24"/>
        <end position="729"/>
    </location>
</feature>
<keyword evidence="2" id="KW-0732">Signal</keyword>
<dbReference type="PANTHER" id="PTHR24020:SF20">
    <property type="entry name" value="PH DOMAIN-CONTAINING PROTEIN"/>
    <property type="match status" value="1"/>
</dbReference>
<name>A0A0L8GS37_OCTBM</name>
<organism evidence="4">
    <name type="scientific">Octopus bimaculoides</name>
    <name type="common">California two-spotted octopus</name>
    <dbReference type="NCBI Taxonomy" id="37653"/>
    <lineage>
        <taxon>Eukaryota</taxon>
        <taxon>Metazoa</taxon>
        <taxon>Spiralia</taxon>
        <taxon>Lophotrochozoa</taxon>
        <taxon>Mollusca</taxon>
        <taxon>Cephalopoda</taxon>
        <taxon>Coleoidea</taxon>
        <taxon>Octopodiformes</taxon>
        <taxon>Octopoda</taxon>
        <taxon>Incirrata</taxon>
        <taxon>Octopodidae</taxon>
        <taxon>Octopus</taxon>
    </lineage>
</organism>
<evidence type="ECO:0000256" key="2">
    <source>
        <dbReference type="SAM" id="SignalP"/>
    </source>
</evidence>
<feature type="domain" description="VWFA" evidence="3">
    <location>
        <begin position="347"/>
        <end position="524"/>
    </location>
</feature>
<dbReference type="InterPro" id="IPR036465">
    <property type="entry name" value="vWFA_dom_sf"/>
</dbReference>